<feature type="region of interest" description="Disordered" evidence="9">
    <location>
        <begin position="121"/>
        <end position="286"/>
    </location>
</feature>
<dbReference type="InterPro" id="IPR017455">
    <property type="entry name" value="Znf_FYVE-rel"/>
</dbReference>
<evidence type="ECO:0000256" key="9">
    <source>
        <dbReference type="SAM" id="MobiDB-lite"/>
    </source>
</evidence>
<dbReference type="PROSITE" id="PS50010">
    <property type="entry name" value="DH_2"/>
    <property type="match status" value="1"/>
</dbReference>
<feature type="compositionally biased region" description="Polar residues" evidence="9">
    <location>
        <begin position="633"/>
        <end position="649"/>
    </location>
</feature>
<feature type="region of interest" description="Disordered" evidence="9">
    <location>
        <begin position="421"/>
        <end position="448"/>
    </location>
</feature>
<dbReference type="GO" id="GO:0005085">
    <property type="term" value="F:guanyl-nucleotide exchange factor activity"/>
    <property type="evidence" value="ECO:0007669"/>
    <property type="project" value="UniProtKB-KW"/>
</dbReference>
<evidence type="ECO:0000313" key="14">
    <source>
        <dbReference type="Proteomes" id="UP001233172"/>
    </source>
</evidence>
<feature type="compositionally biased region" description="Basic and acidic residues" evidence="9">
    <location>
        <begin position="864"/>
        <end position="874"/>
    </location>
</feature>
<feature type="domain" description="DH" evidence="11">
    <location>
        <begin position="1037"/>
        <end position="1226"/>
    </location>
</feature>
<dbReference type="SUPFAM" id="SSF57903">
    <property type="entry name" value="FYVE/PHD zinc finger"/>
    <property type="match status" value="1"/>
</dbReference>
<dbReference type="SMART" id="SM00064">
    <property type="entry name" value="FYVE"/>
    <property type="match status" value="1"/>
</dbReference>
<feature type="region of interest" description="Disordered" evidence="9">
    <location>
        <begin position="32"/>
        <end position="83"/>
    </location>
</feature>
<reference evidence="13" key="2">
    <citation type="submission" date="2023-04" db="EMBL/GenBank/DDBJ databases">
        <authorList>
            <person name="Bu L."/>
            <person name="Lu L."/>
            <person name="Laidemitt M.R."/>
            <person name="Zhang S.M."/>
            <person name="Mutuku M."/>
            <person name="Mkoji G."/>
            <person name="Steinauer M."/>
            <person name="Loker E.S."/>
        </authorList>
    </citation>
    <scope>NUCLEOTIDE SEQUENCE</scope>
    <source>
        <strain evidence="13">KasaAsao</strain>
        <tissue evidence="13">Whole Snail</tissue>
    </source>
</reference>
<keyword evidence="2" id="KW-0963">Cytoplasm</keyword>
<proteinExistence type="predicted"/>
<feature type="region of interest" description="Disordered" evidence="9">
    <location>
        <begin position="633"/>
        <end position="952"/>
    </location>
</feature>
<evidence type="ECO:0000256" key="2">
    <source>
        <dbReference type="ARBA" id="ARBA00022490"/>
    </source>
</evidence>
<dbReference type="InterPro" id="IPR013083">
    <property type="entry name" value="Znf_RING/FYVE/PHD"/>
</dbReference>
<evidence type="ECO:0000313" key="13">
    <source>
        <dbReference type="EMBL" id="KAK0049810.1"/>
    </source>
</evidence>
<dbReference type="EMBL" id="JASAOG010000121">
    <property type="protein sequence ID" value="KAK0049810.1"/>
    <property type="molecule type" value="Genomic_DNA"/>
</dbReference>
<feature type="compositionally biased region" description="Polar residues" evidence="9">
    <location>
        <begin position="973"/>
        <end position="1001"/>
    </location>
</feature>
<feature type="compositionally biased region" description="Pro residues" evidence="9">
    <location>
        <begin position="770"/>
        <end position="779"/>
    </location>
</feature>
<feature type="compositionally biased region" description="Low complexity" evidence="9">
    <location>
        <begin position="595"/>
        <end position="606"/>
    </location>
</feature>
<comment type="subcellular location">
    <subcellularLocation>
        <location evidence="1">Cytoplasm</location>
        <location evidence="1">Cytoskeleton</location>
    </subcellularLocation>
</comment>
<dbReference type="SMART" id="SM00325">
    <property type="entry name" value="RhoGEF"/>
    <property type="match status" value="1"/>
</dbReference>
<keyword evidence="7" id="KW-0206">Cytoskeleton</keyword>
<gene>
    <name evidence="13" type="ORF">Bpfe_020702</name>
</gene>
<feature type="region of interest" description="Disordered" evidence="9">
    <location>
        <begin position="1457"/>
        <end position="1478"/>
    </location>
</feature>
<dbReference type="Proteomes" id="UP001233172">
    <property type="component" value="Unassembled WGS sequence"/>
</dbReference>
<dbReference type="PROSITE" id="PS50178">
    <property type="entry name" value="ZF_FYVE"/>
    <property type="match status" value="1"/>
</dbReference>
<dbReference type="Gene3D" id="1.20.900.10">
    <property type="entry name" value="Dbl homology (DH) domain"/>
    <property type="match status" value="1"/>
</dbReference>
<dbReference type="Gene3D" id="3.30.40.10">
    <property type="entry name" value="Zinc/RING finger domain, C3HC4 (zinc finger)"/>
    <property type="match status" value="1"/>
</dbReference>
<dbReference type="InterPro" id="IPR011993">
    <property type="entry name" value="PH-like_dom_sf"/>
</dbReference>
<dbReference type="SUPFAM" id="SSF50729">
    <property type="entry name" value="PH domain-like"/>
    <property type="match status" value="2"/>
</dbReference>
<sequence length="1645" mass="181120">MKFMKKMDQMIVNSLIFDENSLRINPLGNIHINKPLAPRSPEKPPVAAKPKLAPPPPPKPLSLSPQTSKVAIPQTLPNHSNNYPKALLANETFITPPDRPINGILPENSLSKLQYELENDCINTSPQKPPLPTSPPRVPSRGSLSPSSSSSLPASFRRKKNSSTALLSAQSQTQVCKEFPSPTSCSSISSTPHSDQETISAKVPPSILPKPKVTRLRHPESSASIHLVSSVTHTDNTFSHSAATNGSTLGDQGTLDSESYDLTSQSSALSKSDATTEQLPPNDSNVVSVYAEDDKKATISLTKATQLVLTPPILNTESPLETTTQPVNTSASKTQVNAKAGPPPLPKNPPRGNIPRKPRNSSSNRTPTSYTRPAFPATSPPAEGTLTLQGETVHFSKSLDELPTSCVTSVGDILTVQKSGCAPDIPKTAPKPRPRTKVSSEIPKTEHPVQDQNLEATSISSTDLITDPGKDKVEHIPVELEYVEVYRGDTEDLTSSLNKVVNVIPSESTATNYSKINSGNSAISESGAQDHIGTELSCTHLDNFSSLREEVKDEDLETTCGMLKEIEELLKTKLGEDLKLDAETAGFSLTETVETVDGGSSSSTSPVRPPRPKHKANIVRHIGSLESLTGSIDSSSTECLSTAGLSTTGKKIPPKPKRSFLSRINRSHSDASDIKSVDSDLVCSLAPVDRPYLPPRSDSLRRSESLNSTTPPPLPPRNKPHTSTNLTVEVHSDSETSSSAMYQEGASDSSSQSNNSGTLRRSDKPIPKRQAPPPPPGPPKRSSTFSPGDARIQIKDAGTQEQGNVNVHNLSIDKRKSHRRLSIPDSQEQVYHEIADHMRTKHEESPPPELPPRSSHVYLVKKSARTETKDEKHAGKIPLLKVLSPEDQKNREKKAKNALVQKVTQSLGLGKINKKSKSSENTNDSNSSRNSSFDRKINPTPEPSMALEASVAPKSASVTASVIEEEQTNIIVKQNTELAPDSSASSSERPLSVISQHSSISGDGEQQVLEETPTSSDCESEPEPDKEEIYAQRKAKKVFFIAKEIMSSEHNFVDVLKLLNLDFRVHISKATEKLGQPVIPTDILNKILDLLPQLLTFNEDLLKDITERVEKWDVNPKISDIFVKKGPFLKLYSTYIGKFENATELLESAAKKYPAFMAALKDFEMSPRCANLALKHYMLKPIQRIPQYKLLLQDYLKNLSPASNDYKDTVTALNIVSEVADHANESMRQGDNVQNLLEVQRSLVGQWEVIQPGRVLIKKGELQKLSRKEMQPRMFILFNDVLLHTTAAATGYKINNILPLTGMRVSSPKLEVYKFEFNIICVQRSFTLSASSSKEKEEWVTALQTAIDTNAKKHHTFEAFKPGPQTSLHDKDFVLGSKAPLWVPDARVTMCMLCLVEFTLTWRRHHCRSCGRIVCSQCSDNKAPLRYLKDKPARVCDKCFDTLKEALEKEIEQRKVHSTRLSLSQPSDSPGSPTSLDSTDAITIEVAPQHDPTVQNLNELLQRFQKIRVSNRKANTPSRPSVLKEVQANDEGSDISGYLRAYKSRKWKKLWFVLKGKVLYTYKASEDMAAVESMPLLGYEVTRLTTSFEGADTDHLFELTHQNKQPVSKSRAEKTTQRLIFRTDNEADTIKWVNMLAEAAAAPFT</sequence>
<protein>
    <submittedName>
        <fullName evidence="13">FYVE RhoGEF and PH domain-containing protein 6-like isoform X3</fullName>
    </submittedName>
</protein>
<dbReference type="Pfam" id="PF01363">
    <property type="entry name" value="FYVE"/>
    <property type="match status" value="1"/>
</dbReference>
<dbReference type="InterPro" id="IPR000306">
    <property type="entry name" value="Znf_FYVE"/>
</dbReference>
<keyword evidence="3" id="KW-0344">Guanine-nucleotide releasing factor</keyword>
<reference evidence="13" key="1">
    <citation type="journal article" date="2023" name="PLoS Negl. Trop. Dis.">
        <title>A genome sequence for Biomphalaria pfeifferi, the major vector snail for the human-infecting parasite Schistosoma mansoni.</title>
        <authorList>
            <person name="Bu L."/>
            <person name="Lu L."/>
            <person name="Laidemitt M.R."/>
            <person name="Zhang S.M."/>
            <person name="Mutuku M."/>
            <person name="Mkoji G."/>
            <person name="Steinauer M."/>
            <person name="Loker E.S."/>
        </authorList>
    </citation>
    <scope>NUCLEOTIDE SEQUENCE</scope>
    <source>
        <strain evidence="13">KasaAsao</strain>
    </source>
</reference>
<evidence type="ECO:0000259" key="11">
    <source>
        <dbReference type="PROSITE" id="PS50010"/>
    </source>
</evidence>
<feature type="compositionally biased region" description="Low complexity" evidence="9">
    <location>
        <begin position="747"/>
        <end position="756"/>
    </location>
</feature>
<evidence type="ECO:0000256" key="8">
    <source>
        <dbReference type="PROSITE-ProRule" id="PRU00091"/>
    </source>
</evidence>
<evidence type="ECO:0000256" key="4">
    <source>
        <dbReference type="ARBA" id="ARBA00022723"/>
    </source>
</evidence>
<dbReference type="InterPro" id="IPR001849">
    <property type="entry name" value="PH_domain"/>
</dbReference>
<dbReference type="SMART" id="SM00233">
    <property type="entry name" value="PH"/>
    <property type="match status" value="2"/>
</dbReference>
<feature type="compositionally biased region" description="Polar residues" evidence="9">
    <location>
        <begin position="221"/>
        <end position="286"/>
    </location>
</feature>
<feature type="region of interest" description="Disordered" evidence="9">
    <location>
        <begin position="591"/>
        <end position="614"/>
    </location>
</feature>
<feature type="compositionally biased region" description="Low complexity" evidence="9">
    <location>
        <begin position="180"/>
        <end position="193"/>
    </location>
</feature>
<dbReference type="InterPro" id="IPR011011">
    <property type="entry name" value="Znf_FYVE_PHD"/>
</dbReference>
<dbReference type="InterPro" id="IPR035899">
    <property type="entry name" value="DBL_dom_sf"/>
</dbReference>
<feature type="compositionally biased region" description="Polar residues" evidence="9">
    <location>
        <begin position="360"/>
        <end position="371"/>
    </location>
</feature>
<dbReference type="Pfam" id="PF00621">
    <property type="entry name" value="RhoGEF"/>
    <property type="match status" value="1"/>
</dbReference>
<keyword evidence="14" id="KW-1185">Reference proteome</keyword>
<organism evidence="13 14">
    <name type="scientific">Biomphalaria pfeifferi</name>
    <name type="common">Bloodfluke planorb</name>
    <name type="synonym">Freshwater snail</name>
    <dbReference type="NCBI Taxonomy" id="112525"/>
    <lineage>
        <taxon>Eukaryota</taxon>
        <taxon>Metazoa</taxon>
        <taxon>Spiralia</taxon>
        <taxon>Lophotrochozoa</taxon>
        <taxon>Mollusca</taxon>
        <taxon>Gastropoda</taxon>
        <taxon>Heterobranchia</taxon>
        <taxon>Euthyneura</taxon>
        <taxon>Panpulmonata</taxon>
        <taxon>Hygrophila</taxon>
        <taxon>Lymnaeoidea</taxon>
        <taxon>Planorbidae</taxon>
        <taxon>Biomphalaria</taxon>
    </lineage>
</organism>
<dbReference type="PANTHER" id="PTHR12673">
    <property type="entry name" value="FACIOGENITAL DYSPLASIA PROTEIN"/>
    <property type="match status" value="1"/>
</dbReference>
<dbReference type="Pfam" id="PF00169">
    <property type="entry name" value="PH"/>
    <property type="match status" value="2"/>
</dbReference>
<evidence type="ECO:0000259" key="10">
    <source>
        <dbReference type="PROSITE" id="PS50003"/>
    </source>
</evidence>
<name>A0AAD8B846_BIOPF</name>
<evidence type="ECO:0000259" key="12">
    <source>
        <dbReference type="PROSITE" id="PS50178"/>
    </source>
</evidence>
<evidence type="ECO:0000256" key="7">
    <source>
        <dbReference type="ARBA" id="ARBA00023212"/>
    </source>
</evidence>
<dbReference type="CDD" id="cd00160">
    <property type="entry name" value="RhoGEF"/>
    <property type="match status" value="1"/>
</dbReference>
<feature type="domain" description="PH" evidence="10">
    <location>
        <begin position="1532"/>
        <end position="1641"/>
    </location>
</feature>
<dbReference type="Gene3D" id="2.30.29.30">
    <property type="entry name" value="Pleckstrin-homology domain (PH domain)/Phosphotyrosine-binding domain (PTB)"/>
    <property type="match status" value="2"/>
</dbReference>
<dbReference type="InterPro" id="IPR000219">
    <property type="entry name" value="DH_dom"/>
</dbReference>
<feature type="compositionally biased region" description="Polar residues" evidence="9">
    <location>
        <begin position="162"/>
        <end position="175"/>
    </location>
</feature>
<feature type="compositionally biased region" description="Low complexity" evidence="9">
    <location>
        <begin position="139"/>
        <end position="155"/>
    </location>
</feature>
<dbReference type="GO" id="GO:0008270">
    <property type="term" value="F:zinc ion binding"/>
    <property type="evidence" value="ECO:0007669"/>
    <property type="project" value="UniProtKB-KW"/>
</dbReference>
<feature type="region of interest" description="Disordered" evidence="9">
    <location>
        <begin position="315"/>
        <end position="384"/>
    </location>
</feature>
<feature type="domain" description="FYVE-type" evidence="12">
    <location>
        <begin position="1385"/>
        <end position="1444"/>
    </location>
</feature>
<dbReference type="PANTHER" id="PTHR12673:SF267">
    <property type="entry name" value="PROTEIN CBG10230"/>
    <property type="match status" value="1"/>
</dbReference>
<feature type="compositionally biased region" description="Polar residues" evidence="9">
    <location>
        <begin position="315"/>
        <end position="337"/>
    </location>
</feature>
<feature type="compositionally biased region" description="Basic and acidic residues" evidence="9">
    <location>
        <begin position="830"/>
        <end position="845"/>
    </location>
</feature>
<feature type="compositionally biased region" description="Basic and acidic residues" evidence="9">
    <location>
        <begin position="667"/>
        <end position="678"/>
    </location>
</feature>
<feature type="compositionally biased region" description="Pro residues" evidence="9">
    <location>
        <begin position="127"/>
        <end position="138"/>
    </location>
</feature>
<evidence type="ECO:0000256" key="6">
    <source>
        <dbReference type="ARBA" id="ARBA00022833"/>
    </source>
</evidence>
<evidence type="ECO:0000256" key="3">
    <source>
        <dbReference type="ARBA" id="ARBA00022658"/>
    </source>
</evidence>
<evidence type="ECO:0000256" key="5">
    <source>
        <dbReference type="ARBA" id="ARBA00022771"/>
    </source>
</evidence>
<feature type="region of interest" description="Disordered" evidence="9">
    <location>
        <begin position="973"/>
        <end position="1027"/>
    </location>
</feature>
<feature type="domain" description="PH" evidence="10">
    <location>
        <begin position="1255"/>
        <end position="1348"/>
    </location>
</feature>
<comment type="caution">
    <text evidence="13">The sequence shown here is derived from an EMBL/GenBank/DDBJ whole genome shotgun (WGS) entry which is preliminary data.</text>
</comment>
<feature type="compositionally biased region" description="Polar residues" evidence="9">
    <location>
        <begin position="1459"/>
        <end position="1478"/>
    </location>
</feature>
<evidence type="ECO:0000256" key="1">
    <source>
        <dbReference type="ARBA" id="ARBA00004245"/>
    </source>
</evidence>
<feature type="compositionally biased region" description="Polar residues" evidence="9">
    <location>
        <begin position="799"/>
        <end position="809"/>
    </location>
</feature>
<dbReference type="GO" id="GO:0005737">
    <property type="term" value="C:cytoplasm"/>
    <property type="evidence" value="ECO:0007669"/>
    <property type="project" value="TreeGrafter"/>
</dbReference>
<dbReference type="CDD" id="cd15743">
    <property type="entry name" value="FYVE_FGD6"/>
    <property type="match status" value="1"/>
</dbReference>
<keyword evidence="6" id="KW-0862">Zinc</keyword>
<dbReference type="PROSITE" id="PS50003">
    <property type="entry name" value="PH_DOMAIN"/>
    <property type="match status" value="2"/>
</dbReference>
<feature type="compositionally biased region" description="Low complexity" evidence="9">
    <location>
        <begin position="919"/>
        <end position="931"/>
    </location>
</feature>
<dbReference type="SUPFAM" id="SSF48065">
    <property type="entry name" value="DBL homology domain (DH-domain)"/>
    <property type="match status" value="1"/>
</dbReference>
<dbReference type="GO" id="GO:0005856">
    <property type="term" value="C:cytoskeleton"/>
    <property type="evidence" value="ECO:0007669"/>
    <property type="project" value="UniProtKB-SubCell"/>
</dbReference>
<dbReference type="InterPro" id="IPR051092">
    <property type="entry name" value="FYVE_RhoGEF_PH"/>
</dbReference>
<keyword evidence="5 8" id="KW-0863">Zinc-finger</keyword>
<accession>A0AAD8B846</accession>
<keyword evidence="4" id="KW-0479">Metal-binding</keyword>